<gene>
    <name evidence="2" type="ORF">METZ01_LOCUS255136</name>
</gene>
<reference evidence="2" key="1">
    <citation type="submission" date="2018-05" db="EMBL/GenBank/DDBJ databases">
        <authorList>
            <person name="Lanie J.A."/>
            <person name="Ng W.-L."/>
            <person name="Kazmierczak K.M."/>
            <person name="Andrzejewski T.M."/>
            <person name="Davidsen T.M."/>
            <person name="Wayne K.J."/>
            <person name="Tettelin H."/>
            <person name="Glass J.I."/>
            <person name="Rusch D."/>
            <person name="Podicherti R."/>
            <person name="Tsui H.-C.T."/>
            <person name="Winkler M.E."/>
        </authorList>
    </citation>
    <scope>NUCLEOTIDE SEQUENCE</scope>
</reference>
<dbReference type="InterPro" id="IPR005079">
    <property type="entry name" value="Peptidase_C45_hydrolase"/>
</dbReference>
<dbReference type="Pfam" id="PF03417">
    <property type="entry name" value="AAT"/>
    <property type="match status" value="1"/>
</dbReference>
<dbReference type="Gene3D" id="3.60.60.10">
    <property type="entry name" value="Penicillin V Acylase, Chain A"/>
    <property type="match status" value="1"/>
</dbReference>
<feature type="non-terminal residue" evidence="2">
    <location>
        <position position="1"/>
    </location>
</feature>
<accession>A0A382IST6</accession>
<dbReference type="AlphaFoldDB" id="A0A382IST6"/>
<proteinExistence type="predicted"/>
<protein>
    <recommendedName>
        <fullName evidence="1">Peptidase C45 hydrolase domain-containing protein</fullName>
    </recommendedName>
</protein>
<dbReference type="InterPro" id="IPR047794">
    <property type="entry name" value="C45_proenzyme-like"/>
</dbReference>
<feature type="domain" description="Peptidase C45 hydrolase" evidence="1">
    <location>
        <begin position="5"/>
        <end position="161"/>
    </location>
</feature>
<dbReference type="PANTHER" id="PTHR34180:SF1">
    <property type="entry name" value="BETA-ALANYL-DOPAMINE_CARCININE HYDROLASE"/>
    <property type="match status" value="1"/>
</dbReference>
<dbReference type="NCBIfam" id="NF040521">
    <property type="entry name" value="C45_proenzyme"/>
    <property type="match status" value="1"/>
</dbReference>
<dbReference type="InterPro" id="IPR047801">
    <property type="entry name" value="Peptidase_C45"/>
</dbReference>
<evidence type="ECO:0000313" key="2">
    <source>
        <dbReference type="EMBL" id="SVC02282.1"/>
    </source>
</evidence>
<sequence>ALMFTFAGQLGYSGMNQYGVAHFANALYDFQWQFGLPHYPLKRILLEQPDVDACIDLLAKHRTCSAANKVICDGHGQIRDVEIHPTGIALFHDESPDHLLHANHYLTPEFVSYESHSLKDSTARLSRMRSLIKQNWGQVSVETMKEILADHLGDPAGICRHGAVGMHSVSGYIAEPSAGLLHVRCGHGCTGTWQTYEV</sequence>
<evidence type="ECO:0000259" key="1">
    <source>
        <dbReference type="Pfam" id="PF03417"/>
    </source>
</evidence>
<organism evidence="2">
    <name type="scientific">marine metagenome</name>
    <dbReference type="NCBI Taxonomy" id="408172"/>
    <lineage>
        <taxon>unclassified sequences</taxon>
        <taxon>metagenomes</taxon>
        <taxon>ecological metagenomes</taxon>
    </lineage>
</organism>
<dbReference type="EMBL" id="UINC01069137">
    <property type="protein sequence ID" value="SVC02282.1"/>
    <property type="molecule type" value="Genomic_DNA"/>
</dbReference>
<dbReference type="PANTHER" id="PTHR34180">
    <property type="entry name" value="PEPTIDASE C45"/>
    <property type="match status" value="1"/>
</dbReference>
<name>A0A382IST6_9ZZZZ</name>